<feature type="region of interest" description="Disordered" evidence="1">
    <location>
        <begin position="81"/>
        <end position="107"/>
    </location>
</feature>
<gene>
    <name evidence="2" type="ORF">BO71DRAFT_406636</name>
</gene>
<feature type="region of interest" description="Disordered" evidence="1">
    <location>
        <begin position="39"/>
        <end position="62"/>
    </location>
</feature>
<organism evidence="2 3">
    <name type="scientific">Aspergillus ellipticus CBS 707.79</name>
    <dbReference type="NCBI Taxonomy" id="1448320"/>
    <lineage>
        <taxon>Eukaryota</taxon>
        <taxon>Fungi</taxon>
        <taxon>Dikarya</taxon>
        <taxon>Ascomycota</taxon>
        <taxon>Pezizomycotina</taxon>
        <taxon>Eurotiomycetes</taxon>
        <taxon>Eurotiomycetidae</taxon>
        <taxon>Eurotiales</taxon>
        <taxon>Aspergillaceae</taxon>
        <taxon>Aspergillus</taxon>
        <taxon>Aspergillus subgen. Circumdati</taxon>
    </lineage>
</organism>
<feature type="compositionally biased region" description="Polar residues" evidence="1">
    <location>
        <begin position="49"/>
        <end position="60"/>
    </location>
</feature>
<evidence type="ECO:0000313" key="2">
    <source>
        <dbReference type="EMBL" id="PYH97844.1"/>
    </source>
</evidence>
<dbReference type="VEuPathDB" id="FungiDB:BO71DRAFT_406636"/>
<reference evidence="2 3" key="1">
    <citation type="submission" date="2018-02" db="EMBL/GenBank/DDBJ databases">
        <title>The genomes of Aspergillus section Nigri reveals drivers in fungal speciation.</title>
        <authorList>
            <consortium name="DOE Joint Genome Institute"/>
            <person name="Vesth T.C."/>
            <person name="Nybo J."/>
            <person name="Theobald S."/>
            <person name="Brandl J."/>
            <person name="Frisvad J.C."/>
            <person name="Nielsen K.F."/>
            <person name="Lyhne E.K."/>
            <person name="Kogle M.E."/>
            <person name="Kuo A."/>
            <person name="Riley R."/>
            <person name="Clum A."/>
            <person name="Nolan M."/>
            <person name="Lipzen A."/>
            <person name="Salamov A."/>
            <person name="Henrissat B."/>
            <person name="Wiebenga A."/>
            <person name="De vries R.P."/>
            <person name="Grigoriev I.V."/>
            <person name="Mortensen U.H."/>
            <person name="Andersen M.R."/>
            <person name="Baker S.E."/>
        </authorList>
    </citation>
    <scope>NUCLEOTIDE SEQUENCE [LARGE SCALE GENOMIC DNA]</scope>
    <source>
        <strain evidence="2 3">CBS 707.79</strain>
    </source>
</reference>
<sequence length="107" mass="11557">MAGWRRHSATAATGTGSIRVFQNPSALFLISCAPRPVLSDQPKDGPFRGNQSHVSQQPNATIDVRHDLAFQNKCPQRLVSSADGLDSDRLRPSLVRGNSVRSGGPQH</sequence>
<dbReference type="EMBL" id="KZ825818">
    <property type="protein sequence ID" value="PYH97844.1"/>
    <property type="molecule type" value="Genomic_DNA"/>
</dbReference>
<evidence type="ECO:0000313" key="3">
    <source>
        <dbReference type="Proteomes" id="UP000247810"/>
    </source>
</evidence>
<proteinExistence type="predicted"/>
<accession>A0A319DM98</accession>
<dbReference type="PROSITE" id="PS51257">
    <property type="entry name" value="PROKAR_LIPOPROTEIN"/>
    <property type="match status" value="1"/>
</dbReference>
<evidence type="ECO:0000256" key="1">
    <source>
        <dbReference type="SAM" id="MobiDB-lite"/>
    </source>
</evidence>
<protein>
    <submittedName>
        <fullName evidence="2">Uncharacterized protein</fullName>
    </submittedName>
</protein>
<dbReference type="Proteomes" id="UP000247810">
    <property type="component" value="Unassembled WGS sequence"/>
</dbReference>
<dbReference type="AlphaFoldDB" id="A0A319DM98"/>
<keyword evidence="3" id="KW-1185">Reference proteome</keyword>
<name>A0A319DM98_9EURO</name>